<reference evidence="1" key="1">
    <citation type="journal article" date="2020" name="Nature">
        <title>Giant virus diversity and host interactions through global metagenomics.</title>
        <authorList>
            <person name="Schulz F."/>
            <person name="Roux S."/>
            <person name="Paez-Espino D."/>
            <person name="Jungbluth S."/>
            <person name="Walsh D.A."/>
            <person name="Denef V.J."/>
            <person name="McMahon K.D."/>
            <person name="Konstantinidis K.T."/>
            <person name="Eloe-Fadrosh E.A."/>
            <person name="Kyrpides N.C."/>
            <person name="Woyke T."/>
        </authorList>
    </citation>
    <scope>NUCLEOTIDE SEQUENCE</scope>
    <source>
        <strain evidence="1">GVMAG-M-3300009182-46</strain>
    </source>
</reference>
<evidence type="ECO:0008006" key="2">
    <source>
        <dbReference type="Google" id="ProtNLM"/>
    </source>
</evidence>
<proteinExistence type="predicted"/>
<dbReference type="EMBL" id="MN739030">
    <property type="protein sequence ID" value="QHT36101.1"/>
    <property type="molecule type" value="Genomic_DNA"/>
</dbReference>
<sequence>MRIFIQNKLYKFLYIKYKMIKNIKIFGERNSGTNFLSQLITKNISGINLCNHHYKCKTGWKHGFPKLNRFKNLNQTLFVFIIRDLESWVKSMYNNPYSYKRPTNINRFITKTLPINDHRKDHDVNINKAEKQNVIKLRYAKIKHYKMFFERVPNAIFINLKDLQENNNKFLQFLKKTYSLNVSNNICKILSHTKNSNIKNKNRSYNTVLPPINNKDVEIEQMVNNLKTEYCYKSNLIQECKELTQI</sequence>
<protein>
    <recommendedName>
        <fullName evidence="2">Sulfotransferase domain-containing protein</fullName>
    </recommendedName>
</protein>
<dbReference type="SUPFAM" id="SSF52540">
    <property type="entry name" value="P-loop containing nucleoside triphosphate hydrolases"/>
    <property type="match status" value="1"/>
</dbReference>
<organism evidence="1">
    <name type="scientific">viral metagenome</name>
    <dbReference type="NCBI Taxonomy" id="1070528"/>
    <lineage>
        <taxon>unclassified sequences</taxon>
        <taxon>metagenomes</taxon>
        <taxon>organismal metagenomes</taxon>
    </lineage>
</organism>
<evidence type="ECO:0000313" key="1">
    <source>
        <dbReference type="EMBL" id="QHT36101.1"/>
    </source>
</evidence>
<dbReference type="InterPro" id="IPR027417">
    <property type="entry name" value="P-loop_NTPase"/>
</dbReference>
<accession>A0A6C0F5G5</accession>
<dbReference type="AlphaFoldDB" id="A0A6C0F5G5"/>
<name>A0A6C0F5G5_9ZZZZ</name>